<evidence type="ECO:0000313" key="1">
    <source>
        <dbReference type="EMBL" id="KAJ9086788.1"/>
    </source>
</evidence>
<dbReference type="EMBL" id="QTSX02000711">
    <property type="protein sequence ID" value="KAJ9086788.1"/>
    <property type="molecule type" value="Genomic_DNA"/>
</dbReference>
<accession>A0ACC2UJ07</accession>
<sequence length="281" mass="31431">MRFTLLFALASAQSTRYDDGYNVTEEYIPNNIKAEMYTRTWVPLRKPVANVVFVHGQAEYINRYNHVFSEFAKAGIKVHSFDQMGCGLTGKRANNLGGAMGMERVKLDIDDAIDRIDDKQTPLFLMGHSFGGETTMDYLARGNRRHLLFGALATSPDLALAPETRPYQVLVPGLIAIARGSPQFRIDTNLVRDTVVGGHYILDGGYRNIQVPRLMIVHGSGDKITSYPTSERIANILKTQGKSKSVEFKGYHGGYHELHNDIIKDEVIANHVKWFLSQVGN</sequence>
<evidence type="ECO:0000313" key="2">
    <source>
        <dbReference type="Proteomes" id="UP001165960"/>
    </source>
</evidence>
<gene>
    <name evidence="1" type="ORF">DSO57_1000413</name>
</gene>
<protein>
    <submittedName>
        <fullName evidence="1">Uncharacterized protein</fullName>
    </submittedName>
</protein>
<keyword evidence="2" id="KW-1185">Reference proteome</keyword>
<proteinExistence type="predicted"/>
<dbReference type="Proteomes" id="UP001165960">
    <property type="component" value="Unassembled WGS sequence"/>
</dbReference>
<organism evidence="1 2">
    <name type="scientific">Entomophthora muscae</name>
    <dbReference type="NCBI Taxonomy" id="34485"/>
    <lineage>
        <taxon>Eukaryota</taxon>
        <taxon>Fungi</taxon>
        <taxon>Fungi incertae sedis</taxon>
        <taxon>Zoopagomycota</taxon>
        <taxon>Entomophthoromycotina</taxon>
        <taxon>Entomophthoromycetes</taxon>
        <taxon>Entomophthorales</taxon>
        <taxon>Entomophthoraceae</taxon>
        <taxon>Entomophthora</taxon>
    </lineage>
</organism>
<reference evidence="1" key="1">
    <citation type="submission" date="2022-04" db="EMBL/GenBank/DDBJ databases">
        <title>Genome of the entomopathogenic fungus Entomophthora muscae.</title>
        <authorList>
            <person name="Elya C."/>
            <person name="Lovett B.R."/>
            <person name="Lee E."/>
            <person name="Macias A.M."/>
            <person name="Hajek A.E."/>
            <person name="De Bivort B.L."/>
            <person name="Kasson M.T."/>
            <person name="De Fine Licht H.H."/>
            <person name="Stajich J.E."/>
        </authorList>
    </citation>
    <scope>NUCLEOTIDE SEQUENCE</scope>
    <source>
        <strain evidence="1">Berkeley</strain>
    </source>
</reference>
<comment type="caution">
    <text evidence="1">The sequence shown here is derived from an EMBL/GenBank/DDBJ whole genome shotgun (WGS) entry which is preliminary data.</text>
</comment>
<name>A0ACC2UJ07_9FUNG</name>